<dbReference type="PANTHER" id="PTHR47619:SF1">
    <property type="entry name" value="EXODEOXYRIBONUCLEASE WALJ"/>
    <property type="match status" value="1"/>
</dbReference>
<evidence type="ECO:0000313" key="2">
    <source>
        <dbReference type="EMBL" id="SPN73991.1"/>
    </source>
</evidence>
<proteinExistence type="predicted"/>
<dbReference type="OrthoDB" id="9781189at2"/>
<dbReference type="RefSeq" id="WP_108896926.1">
    <property type="nucleotide sequence ID" value="NZ_LT993738.1"/>
</dbReference>
<dbReference type="SUPFAM" id="SSF56281">
    <property type="entry name" value="Metallo-hydrolase/oxidoreductase"/>
    <property type="match status" value="1"/>
</dbReference>
<dbReference type="EMBL" id="LT993738">
    <property type="protein sequence ID" value="SPN73991.1"/>
    <property type="molecule type" value="Genomic_DNA"/>
</dbReference>
<dbReference type="Gene3D" id="3.60.15.10">
    <property type="entry name" value="Ribonuclease Z/Hydroxyacylglutathione hydrolase-like"/>
    <property type="match status" value="1"/>
</dbReference>
<protein>
    <submittedName>
        <fullName evidence="2">Ribonuclease Z,Predicted metal-dependent RNase, consists of a metallo-beta-lactamase domain and an RNA-binding KH domain,ribonuclease Z,Metallo-beta-lactamase superfamily</fullName>
    </submittedName>
</protein>
<dbReference type="InterPro" id="IPR052533">
    <property type="entry name" value="WalJ/YycJ-like"/>
</dbReference>
<sequence>MEGFFPLASGSKGNSTYLGTASCKILIDLGVSRQVVTRELLSMNIHPEDIQAIFVTHEHYDHIVGIKNFVKMYNTPIVCNLDTARALCQLLEIHPEFKIFSTGSSFCFHDLQIQTFNVPHDALDPVGFLFNYREKRIGFCTDLGWVTSWITHELYDCDYLLIESNHDPELVRQSQRPDVYKKRVLSKLGHISNYECGNLLQKIITPRLKKLYLAHLSSECNNPELAFVTVSEAIASLTSVSPEITLANGITSPTYFSHLEVTCPN</sequence>
<accession>A0A2R8FCA7</accession>
<dbReference type="InterPro" id="IPR036866">
    <property type="entry name" value="RibonucZ/Hydroxyglut_hydro"/>
</dbReference>
<keyword evidence="3" id="KW-1185">Reference proteome</keyword>
<evidence type="ECO:0000313" key="3">
    <source>
        <dbReference type="Proteomes" id="UP000244926"/>
    </source>
</evidence>
<name>A0A2R8FCA7_9CHLA</name>
<dbReference type="Proteomes" id="UP000244926">
    <property type="component" value="Chromosome I"/>
</dbReference>
<dbReference type="SMART" id="SM00849">
    <property type="entry name" value="Lactamase_B"/>
    <property type="match status" value="1"/>
</dbReference>
<dbReference type="AlphaFoldDB" id="A0A2R8FCA7"/>
<dbReference type="KEGG" id="csee:C10C_0849"/>
<dbReference type="InterPro" id="IPR001279">
    <property type="entry name" value="Metallo-B-lactamas"/>
</dbReference>
<feature type="domain" description="Metallo-beta-lactamase" evidence="1">
    <location>
        <begin position="12"/>
        <end position="190"/>
    </location>
</feature>
<evidence type="ECO:0000259" key="1">
    <source>
        <dbReference type="SMART" id="SM00849"/>
    </source>
</evidence>
<organism evidence="2 3">
    <name type="scientific">Chlamydia serpentis</name>
    <dbReference type="NCBI Taxonomy" id="1967782"/>
    <lineage>
        <taxon>Bacteria</taxon>
        <taxon>Pseudomonadati</taxon>
        <taxon>Chlamydiota</taxon>
        <taxon>Chlamydiia</taxon>
        <taxon>Chlamydiales</taxon>
        <taxon>Chlamydiaceae</taxon>
        <taxon>Chlamydia/Chlamydophila group</taxon>
        <taxon>Chlamydia</taxon>
    </lineage>
</organism>
<dbReference type="PANTHER" id="PTHR47619">
    <property type="entry name" value="METALLO-HYDROLASE YYCJ-RELATED"/>
    <property type="match status" value="1"/>
</dbReference>
<dbReference type="Pfam" id="PF12706">
    <property type="entry name" value="Lactamase_B_2"/>
    <property type="match status" value="1"/>
</dbReference>
<gene>
    <name evidence="2" type="ORF">C10C_0849</name>
</gene>
<reference evidence="3" key="1">
    <citation type="submission" date="2017-11" db="EMBL/GenBank/DDBJ databases">
        <authorList>
            <person name="Seth-Smith MB H."/>
        </authorList>
    </citation>
    <scope>NUCLEOTIDE SEQUENCE [LARGE SCALE GENOMIC DNA]</scope>
</reference>